<keyword evidence="2" id="KW-0808">Transferase</keyword>
<dbReference type="CDD" id="cd04301">
    <property type="entry name" value="NAT_SF"/>
    <property type="match status" value="1"/>
</dbReference>
<dbReference type="Proteomes" id="UP000320216">
    <property type="component" value="Chromosome"/>
</dbReference>
<proteinExistence type="predicted"/>
<dbReference type="GO" id="GO:0016747">
    <property type="term" value="F:acyltransferase activity, transferring groups other than amino-acyl groups"/>
    <property type="evidence" value="ECO:0007669"/>
    <property type="project" value="InterPro"/>
</dbReference>
<dbReference type="KEGG" id="huw:FPZ11_11640"/>
<dbReference type="Gene3D" id="3.40.630.30">
    <property type="match status" value="1"/>
</dbReference>
<reference evidence="2 3" key="1">
    <citation type="submission" date="2019-07" db="EMBL/GenBank/DDBJ databases">
        <title>Full genome sequence of Humibacter sp. WJ7-1.</title>
        <authorList>
            <person name="Im W.-T."/>
        </authorList>
    </citation>
    <scope>NUCLEOTIDE SEQUENCE [LARGE SCALE GENOMIC DNA]</scope>
    <source>
        <strain evidence="2 3">WJ7-1</strain>
    </source>
</reference>
<dbReference type="SUPFAM" id="SSF55729">
    <property type="entry name" value="Acyl-CoA N-acyltransferases (Nat)"/>
    <property type="match status" value="1"/>
</dbReference>
<protein>
    <submittedName>
        <fullName evidence="2">GNAT family N-acetyltransferase</fullName>
    </submittedName>
</protein>
<dbReference type="EMBL" id="CP042305">
    <property type="protein sequence ID" value="QDZ15329.1"/>
    <property type="molecule type" value="Genomic_DNA"/>
</dbReference>
<evidence type="ECO:0000313" key="3">
    <source>
        <dbReference type="Proteomes" id="UP000320216"/>
    </source>
</evidence>
<dbReference type="Pfam" id="PF00583">
    <property type="entry name" value="Acetyltransf_1"/>
    <property type="match status" value="1"/>
</dbReference>
<evidence type="ECO:0000313" key="2">
    <source>
        <dbReference type="EMBL" id="QDZ15329.1"/>
    </source>
</evidence>
<gene>
    <name evidence="2" type="ORF">FPZ11_11640</name>
</gene>
<organism evidence="2 3">
    <name type="scientific">Humibacter ginsenosidimutans</name>
    <dbReference type="NCBI Taxonomy" id="2599293"/>
    <lineage>
        <taxon>Bacteria</taxon>
        <taxon>Bacillati</taxon>
        <taxon>Actinomycetota</taxon>
        <taxon>Actinomycetes</taxon>
        <taxon>Micrococcales</taxon>
        <taxon>Microbacteriaceae</taxon>
        <taxon>Humibacter</taxon>
    </lineage>
</organism>
<dbReference type="RefSeq" id="WP_146321101.1">
    <property type="nucleotide sequence ID" value="NZ_CP042305.1"/>
</dbReference>
<dbReference type="PROSITE" id="PS51186">
    <property type="entry name" value="GNAT"/>
    <property type="match status" value="1"/>
</dbReference>
<sequence length="163" mass="17956">MIAPDELHYRPVSDIDGPTLFRLFRQVHAGEIASLALDSAAREALACMQFVEQRLRTRAEFPDAVDLAIEHDDRLCGRIVTVLRDEGIHLLELSVLAEHRDQGIGSLAMQRLARIADGHGCPIWLRADADTGRSRGFLERAGFTVTGRDGRLLVAPAHRIAAA</sequence>
<keyword evidence="3" id="KW-1185">Reference proteome</keyword>
<name>A0A5B8M5I0_9MICO</name>
<dbReference type="InterPro" id="IPR000182">
    <property type="entry name" value="GNAT_dom"/>
</dbReference>
<dbReference type="AlphaFoldDB" id="A0A5B8M5I0"/>
<dbReference type="OrthoDB" id="9799092at2"/>
<dbReference type="InterPro" id="IPR016181">
    <property type="entry name" value="Acyl_CoA_acyltransferase"/>
</dbReference>
<evidence type="ECO:0000259" key="1">
    <source>
        <dbReference type="PROSITE" id="PS51186"/>
    </source>
</evidence>
<accession>A0A5B8M5I0</accession>
<feature type="domain" description="N-acetyltransferase" evidence="1">
    <location>
        <begin position="7"/>
        <end position="161"/>
    </location>
</feature>